<dbReference type="InterPro" id="IPR050593">
    <property type="entry name" value="LovG"/>
</dbReference>
<organism evidence="3 4">
    <name type="scientific">Basidiobolus ranarum</name>
    <dbReference type="NCBI Taxonomy" id="34480"/>
    <lineage>
        <taxon>Eukaryota</taxon>
        <taxon>Fungi</taxon>
        <taxon>Fungi incertae sedis</taxon>
        <taxon>Zoopagomycota</taxon>
        <taxon>Entomophthoromycotina</taxon>
        <taxon>Basidiobolomycetes</taxon>
        <taxon>Basidiobolales</taxon>
        <taxon>Basidiobolaceae</taxon>
        <taxon>Basidiobolus</taxon>
    </lineage>
</organism>
<keyword evidence="4" id="KW-1185">Reference proteome</keyword>
<evidence type="ECO:0000256" key="1">
    <source>
        <dbReference type="ARBA" id="ARBA00022801"/>
    </source>
</evidence>
<proteinExistence type="predicted"/>
<dbReference type="Proteomes" id="UP001479436">
    <property type="component" value="Unassembled WGS sequence"/>
</dbReference>
<dbReference type="Pfam" id="PF03959">
    <property type="entry name" value="FSH1"/>
    <property type="match status" value="1"/>
</dbReference>
<evidence type="ECO:0000259" key="2">
    <source>
        <dbReference type="Pfam" id="PF03959"/>
    </source>
</evidence>
<evidence type="ECO:0000313" key="4">
    <source>
        <dbReference type="Proteomes" id="UP001479436"/>
    </source>
</evidence>
<keyword evidence="1" id="KW-0378">Hydrolase</keyword>
<dbReference type="EMBL" id="JASJQH010004141">
    <property type="protein sequence ID" value="KAK9759409.1"/>
    <property type="molecule type" value="Genomic_DNA"/>
</dbReference>
<accession>A0ABR2WD30</accession>
<dbReference type="PANTHER" id="PTHR48070">
    <property type="entry name" value="ESTERASE OVCA2"/>
    <property type="match status" value="1"/>
</dbReference>
<dbReference type="InterPro" id="IPR029058">
    <property type="entry name" value="AB_hydrolase_fold"/>
</dbReference>
<dbReference type="SUPFAM" id="SSF53474">
    <property type="entry name" value="alpha/beta-Hydrolases"/>
    <property type="match status" value="1"/>
</dbReference>
<dbReference type="PANTHER" id="PTHR48070:SF6">
    <property type="entry name" value="ESTERASE OVCA2"/>
    <property type="match status" value="1"/>
</dbReference>
<protein>
    <recommendedName>
        <fullName evidence="2">Serine hydrolase domain-containing protein</fullName>
    </recommendedName>
</protein>
<feature type="non-terminal residue" evidence="3">
    <location>
        <position position="1"/>
    </location>
</feature>
<comment type="caution">
    <text evidence="3">The sequence shown here is derived from an EMBL/GenBank/DDBJ whole genome shotgun (WGS) entry which is preliminary data.</text>
</comment>
<gene>
    <name evidence="3" type="ORF">K7432_017676</name>
</gene>
<dbReference type="InterPro" id="IPR005645">
    <property type="entry name" value="FSH-like_dom"/>
</dbReference>
<name>A0ABR2WD30_9FUNG</name>
<sequence>GYTQNADVFSKKTSALRRSCEEFGDFVYVSAPHSAIPSNDSGLYTPQATSDSLRVWYFTKTEENVVYDKLDESLEFLKDVLNTEGPFDGIIGFSQGAALAGILSGLLEHREGSIFQTCTQPAFRFGVFFGGYKSALPEHGSLFNPPLKCPSLHVIGLYDAVISKERSEELSKCFQSSTVLYHEGGHFVPASPGIKKDCVKFLRQFSEL</sequence>
<evidence type="ECO:0000313" key="3">
    <source>
        <dbReference type="EMBL" id="KAK9759409.1"/>
    </source>
</evidence>
<feature type="domain" description="Serine hydrolase" evidence="2">
    <location>
        <begin position="1"/>
        <end position="193"/>
    </location>
</feature>
<reference evidence="3 4" key="1">
    <citation type="submission" date="2023-04" db="EMBL/GenBank/DDBJ databases">
        <title>Genome of Basidiobolus ranarum AG-B5.</title>
        <authorList>
            <person name="Stajich J.E."/>
            <person name="Carter-House D."/>
            <person name="Gryganskyi A."/>
        </authorList>
    </citation>
    <scope>NUCLEOTIDE SEQUENCE [LARGE SCALE GENOMIC DNA]</scope>
    <source>
        <strain evidence="3 4">AG-B5</strain>
    </source>
</reference>
<dbReference type="Gene3D" id="3.40.50.1820">
    <property type="entry name" value="alpha/beta hydrolase"/>
    <property type="match status" value="1"/>
</dbReference>